<dbReference type="RefSeq" id="WP_194112639.1">
    <property type="nucleotide sequence ID" value="NZ_JADFFL010000006.1"/>
</dbReference>
<dbReference type="AlphaFoldDB" id="A0A929L555"/>
<protein>
    <submittedName>
        <fullName evidence="1">Uncharacterized protein</fullName>
    </submittedName>
</protein>
<dbReference type="EMBL" id="JADFFL010000006">
    <property type="protein sequence ID" value="MBE9663406.1"/>
    <property type="molecule type" value="Genomic_DNA"/>
</dbReference>
<accession>A0A929L555</accession>
<reference evidence="1" key="1">
    <citation type="submission" date="2020-10" db="EMBL/GenBank/DDBJ databases">
        <title>Mucilaginibacter mali sp. nov., isolated from rhizosphere soil of apple orchard.</title>
        <authorList>
            <person name="Lee J.-S."/>
            <person name="Kim H.S."/>
            <person name="Kim J.-S."/>
        </authorList>
    </citation>
    <scope>NUCLEOTIDE SEQUENCE</scope>
    <source>
        <strain evidence="1">KCTC 22746</strain>
    </source>
</reference>
<keyword evidence="2" id="KW-1185">Reference proteome</keyword>
<proteinExistence type="predicted"/>
<evidence type="ECO:0000313" key="1">
    <source>
        <dbReference type="EMBL" id="MBE9663406.1"/>
    </source>
</evidence>
<name>A0A929L555_9SPHI</name>
<dbReference type="Proteomes" id="UP000622475">
    <property type="component" value="Unassembled WGS sequence"/>
</dbReference>
<evidence type="ECO:0000313" key="2">
    <source>
        <dbReference type="Proteomes" id="UP000622475"/>
    </source>
</evidence>
<comment type="caution">
    <text evidence="1">The sequence shown here is derived from an EMBL/GenBank/DDBJ whole genome shotgun (WGS) entry which is preliminary data.</text>
</comment>
<organism evidence="1 2">
    <name type="scientific">Mucilaginibacter myungsuensis</name>
    <dbReference type="NCBI Taxonomy" id="649104"/>
    <lineage>
        <taxon>Bacteria</taxon>
        <taxon>Pseudomonadati</taxon>
        <taxon>Bacteroidota</taxon>
        <taxon>Sphingobacteriia</taxon>
        <taxon>Sphingobacteriales</taxon>
        <taxon>Sphingobacteriaceae</taxon>
        <taxon>Mucilaginibacter</taxon>
    </lineage>
</organism>
<sequence>MGHKIVCLKCRKAFSRGTDNLHSPKECSECGGSYALYDHKFRPPTRSDINAWKVVSYLYDHGFNYQHINKEYVTPDRGYGYLILAEYPTTMQDAKEFVKRYKSQAKTFV</sequence>
<gene>
    <name evidence="1" type="ORF">IRJ16_16075</name>
</gene>